<name>A0A9Q3I0C4_9BASI</name>
<dbReference type="EMBL" id="AVOT02028849">
    <property type="protein sequence ID" value="MBW0521484.1"/>
    <property type="molecule type" value="Genomic_DNA"/>
</dbReference>
<keyword evidence="3" id="KW-1185">Reference proteome</keyword>
<comment type="caution">
    <text evidence="2">The sequence shown here is derived from an EMBL/GenBank/DDBJ whole genome shotgun (WGS) entry which is preliminary data.</text>
</comment>
<reference evidence="2" key="1">
    <citation type="submission" date="2021-03" db="EMBL/GenBank/DDBJ databases">
        <title>Draft genome sequence of rust myrtle Austropuccinia psidii MF-1, a brazilian biotype.</title>
        <authorList>
            <person name="Quecine M.C."/>
            <person name="Pachon D.M.R."/>
            <person name="Bonatelli M.L."/>
            <person name="Correr F.H."/>
            <person name="Franceschini L.M."/>
            <person name="Leite T.F."/>
            <person name="Margarido G.R.A."/>
            <person name="Almeida C.A."/>
            <person name="Ferrarezi J.A."/>
            <person name="Labate C.A."/>
        </authorList>
    </citation>
    <scope>NUCLEOTIDE SEQUENCE</scope>
    <source>
        <strain evidence="2">MF-1</strain>
    </source>
</reference>
<evidence type="ECO:0000313" key="3">
    <source>
        <dbReference type="Proteomes" id="UP000765509"/>
    </source>
</evidence>
<accession>A0A9Q3I0C4</accession>
<feature type="region of interest" description="Disordered" evidence="1">
    <location>
        <begin position="64"/>
        <end position="91"/>
    </location>
</feature>
<protein>
    <submittedName>
        <fullName evidence="2">Uncharacterized protein</fullName>
    </submittedName>
</protein>
<organism evidence="2 3">
    <name type="scientific">Austropuccinia psidii MF-1</name>
    <dbReference type="NCBI Taxonomy" id="1389203"/>
    <lineage>
        <taxon>Eukaryota</taxon>
        <taxon>Fungi</taxon>
        <taxon>Dikarya</taxon>
        <taxon>Basidiomycota</taxon>
        <taxon>Pucciniomycotina</taxon>
        <taxon>Pucciniomycetes</taxon>
        <taxon>Pucciniales</taxon>
        <taxon>Sphaerophragmiaceae</taxon>
        <taxon>Austropuccinia</taxon>
    </lineage>
</organism>
<dbReference type="Proteomes" id="UP000765509">
    <property type="component" value="Unassembled WGS sequence"/>
</dbReference>
<evidence type="ECO:0000256" key="1">
    <source>
        <dbReference type="SAM" id="MobiDB-lite"/>
    </source>
</evidence>
<gene>
    <name evidence="2" type="ORF">O181_061199</name>
</gene>
<dbReference type="AlphaFoldDB" id="A0A9Q3I0C4"/>
<proteinExistence type="predicted"/>
<sequence>MNIGEVRFSMGTGHVVKNWSMAHNVGPMDPLETRYIWAQGAFNSLHGPYTIGHQKAKNGLKPRKVKIGHGDGQHQEPPVWSQMAPTPLLGH</sequence>
<evidence type="ECO:0000313" key="2">
    <source>
        <dbReference type="EMBL" id="MBW0521484.1"/>
    </source>
</evidence>